<reference evidence="3" key="1">
    <citation type="submission" date="2016-02" db="EMBL/GenBank/DDBJ databases">
        <title>Paenibacillus sp. LPB0068, isolated from Crassostrea gigas.</title>
        <authorList>
            <person name="Shin S.-K."/>
            <person name="Yi H."/>
        </authorList>
    </citation>
    <scope>NUCLEOTIDE SEQUENCE [LARGE SCALE GENOMIC DNA]</scope>
    <source>
        <strain evidence="3">KCTC 23969</strain>
    </source>
</reference>
<dbReference type="InterPro" id="IPR018247">
    <property type="entry name" value="EF_Hand_1_Ca_BS"/>
</dbReference>
<dbReference type="STRING" id="996801.BW723_02625"/>
<dbReference type="SUPFAM" id="SSF47473">
    <property type="entry name" value="EF-hand"/>
    <property type="match status" value="1"/>
</dbReference>
<dbReference type="Pfam" id="PF13499">
    <property type="entry name" value="EF-hand_7"/>
    <property type="match status" value="1"/>
</dbReference>
<dbReference type="OrthoDB" id="1443945at2"/>
<dbReference type="InterPro" id="IPR011992">
    <property type="entry name" value="EF-hand-dom_pair"/>
</dbReference>
<feature type="domain" description="EF-hand" evidence="1">
    <location>
        <begin position="55"/>
        <end position="90"/>
    </location>
</feature>
<dbReference type="KEGG" id="prn:BW723_02625"/>
<evidence type="ECO:0000313" key="3">
    <source>
        <dbReference type="Proteomes" id="UP000092612"/>
    </source>
</evidence>
<evidence type="ECO:0000259" key="1">
    <source>
        <dbReference type="PROSITE" id="PS50222"/>
    </source>
</evidence>
<proteinExistence type="predicted"/>
<keyword evidence="3" id="KW-1185">Reference proteome</keyword>
<accession>A0A1B8TVZ4</accession>
<gene>
    <name evidence="2" type="ORF">LPB301_13075</name>
</gene>
<feature type="domain" description="EF-hand" evidence="1">
    <location>
        <begin position="17"/>
        <end position="52"/>
    </location>
</feature>
<sequence length="91" mass="10216">MGAKENILKDIHSLMTEKFTNPEAAFQNYDKDQDGALNKSEIKELLKDAGVSGFLRGIVAGEMLKGYDKSGDETINWEEFKVAIAELDRDY</sequence>
<dbReference type="SMART" id="SM00054">
    <property type="entry name" value="EFh"/>
    <property type="match status" value="2"/>
</dbReference>
<dbReference type="GO" id="GO:0005509">
    <property type="term" value="F:calcium ion binding"/>
    <property type="evidence" value="ECO:0007669"/>
    <property type="project" value="InterPro"/>
</dbReference>
<dbReference type="Gene3D" id="1.10.238.10">
    <property type="entry name" value="EF-hand"/>
    <property type="match status" value="1"/>
</dbReference>
<dbReference type="InterPro" id="IPR002048">
    <property type="entry name" value="EF_hand_dom"/>
</dbReference>
<protein>
    <submittedName>
        <fullName evidence="2">GTP-binding protein LepA</fullName>
    </submittedName>
</protein>
<dbReference type="PROSITE" id="PS00018">
    <property type="entry name" value="EF_HAND_1"/>
    <property type="match status" value="1"/>
</dbReference>
<evidence type="ECO:0000313" key="2">
    <source>
        <dbReference type="EMBL" id="OBY63724.1"/>
    </source>
</evidence>
<dbReference type="Proteomes" id="UP000092612">
    <property type="component" value="Unassembled WGS sequence"/>
</dbReference>
<comment type="caution">
    <text evidence="2">The sequence shown here is derived from an EMBL/GenBank/DDBJ whole genome shotgun (WGS) entry which is preliminary data.</text>
</comment>
<dbReference type="PROSITE" id="PS50222">
    <property type="entry name" value="EF_HAND_2"/>
    <property type="match status" value="2"/>
</dbReference>
<dbReference type="RefSeq" id="WP_068362705.1">
    <property type="nucleotide sequence ID" value="NZ_CP019337.1"/>
</dbReference>
<dbReference type="AlphaFoldDB" id="A0A1B8TVZ4"/>
<organism evidence="2 3">
    <name type="scientific">Polaribacter reichenbachii</name>
    <dbReference type="NCBI Taxonomy" id="996801"/>
    <lineage>
        <taxon>Bacteria</taxon>
        <taxon>Pseudomonadati</taxon>
        <taxon>Bacteroidota</taxon>
        <taxon>Flavobacteriia</taxon>
        <taxon>Flavobacteriales</taxon>
        <taxon>Flavobacteriaceae</taxon>
    </lineage>
</organism>
<dbReference type="EMBL" id="LSFL01000035">
    <property type="protein sequence ID" value="OBY63724.1"/>
    <property type="molecule type" value="Genomic_DNA"/>
</dbReference>
<name>A0A1B8TVZ4_9FLAO</name>